<dbReference type="SUPFAM" id="SSF57850">
    <property type="entry name" value="RING/U-box"/>
    <property type="match status" value="1"/>
</dbReference>
<keyword evidence="14" id="KW-0479">Metal-binding</keyword>
<dbReference type="SMART" id="SM00184">
    <property type="entry name" value="RING"/>
    <property type="match status" value="1"/>
</dbReference>
<keyword evidence="14" id="KW-0862">Zinc</keyword>
<dbReference type="InterPro" id="IPR051878">
    <property type="entry name" value="ZNRF_ubiq-protein_ligase"/>
</dbReference>
<keyword evidence="12" id="KW-0458">Lysosome</keyword>
<dbReference type="PANTHER" id="PTHR46661">
    <property type="entry name" value="E3 UBIQUITIN-PROTEIN LIGASE ZNRF1-LIKE PROTEIN"/>
    <property type="match status" value="1"/>
</dbReference>
<comment type="pathway">
    <text evidence="5">Protein modification; protein ubiquitination.</text>
</comment>
<evidence type="ECO:0000256" key="12">
    <source>
        <dbReference type="ARBA" id="ARBA00023228"/>
    </source>
</evidence>
<evidence type="ECO:0000256" key="1">
    <source>
        <dbReference type="ARBA" id="ARBA00000900"/>
    </source>
</evidence>
<dbReference type="GO" id="GO:0061630">
    <property type="term" value="F:ubiquitin protein ligase activity"/>
    <property type="evidence" value="ECO:0007669"/>
    <property type="project" value="UniProtKB-EC"/>
</dbReference>
<proteinExistence type="predicted"/>
<evidence type="ECO:0000313" key="16">
    <source>
        <dbReference type="EMBL" id="GBE79752.1"/>
    </source>
</evidence>
<gene>
    <name evidence="16" type="ORF">SCP_0209530</name>
</gene>
<dbReference type="EC" id="2.3.2.27" evidence="6"/>
<comment type="subcellular location">
    <subcellularLocation>
        <location evidence="3">Endosome</location>
    </subcellularLocation>
    <subcellularLocation>
        <location evidence="4">Lysosome</location>
    </subcellularLocation>
    <subcellularLocation>
        <location evidence="2">Membrane</location>
        <topology evidence="2">Peripheral membrane protein</topology>
    </subcellularLocation>
</comment>
<dbReference type="STRING" id="139825.A0A401GC66"/>
<dbReference type="AlphaFoldDB" id="A0A401GC66"/>
<name>A0A401GC66_9APHY</name>
<keyword evidence="10" id="KW-0833">Ubl conjugation pathway</keyword>
<dbReference type="InParanoid" id="A0A401GC66"/>
<evidence type="ECO:0000256" key="10">
    <source>
        <dbReference type="ARBA" id="ARBA00022786"/>
    </source>
</evidence>
<comment type="caution">
    <text evidence="16">The sequence shown here is derived from an EMBL/GenBank/DDBJ whole genome shotgun (WGS) entry which is preliminary data.</text>
</comment>
<evidence type="ECO:0000256" key="14">
    <source>
        <dbReference type="PROSITE-ProRule" id="PRU00175"/>
    </source>
</evidence>
<keyword evidence="14" id="KW-0863">Zinc-finger</keyword>
<keyword evidence="9" id="KW-0967">Endosome</keyword>
<evidence type="ECO:0000256" key="5">
    <source>
        <dbReference type="ARBA" id="ARBA00004906"/>
    </source>
</evidence>
<evidence type="ECO:0000256" key="8">
    <source>
        <dbReference type="ARBA" id="ARBA00022707"/>
    </source>
</evidence>
<protein>
    <recommendedName>
        <fullName evidence="6">RING-type E3 ubiquitin transferase</fullName>
        <ecNumber evidence="6">2.3.2.27</ecNumber>
    </recommendedName>
</protein>
<evidence type="ECO:0000256" key="4">
    <source>
        <dbReference type="ARBA" id="ARBA00004371"/>
    </source>
</evidence>
<dbReference type="RefSeq" id="XP_027610665.1">
    <property type="nucleotide sequence ID" value="XM_027754864.1"/>
</dbReference>
<sequence>MERIVVDQQRLSLPSSNGNRQSSSQLSDLAECPVCNTNLADLGPASEQEAHVKNCLEGGSGTSPQLAKYLVYKLPAQSTLIGIECAICLEEFLVGSTVARLSCLCTFHNACLSSWLQRGRSCPVHAR</sequence>
<dbReference type="CDD" id="cd16489">
    <property type="entry name" value="mRING-CH-C4HC2H_ZNRF"/>
    <property type="match status" value="1"/>
</dbReference>
<keyword evidence="8" id="KW-0519">Myristate</keyword>
<dbReference type="PROSITE" id="PS50089">
    <property type="entry name" value="ZF_RING_2"/>
    <property type="match status" value="1"/>
</dbReference>
<dbReference type="OrthoDB" id="10057496at2759"/>
<dbReference type="GO" id="GO:0016020">
    <property type="term" value="C:membrane"/>
    <property type="evidence" value="ECO:0007669"/>
    <property type="project" value="UniProtKB-SubCell"/>
</dbReference>
<evidence type="ECO:0000256" key="11">
    <source>
        <dbReference type="ARBA" id="ARBA00023136"/>
    </source>
</evidence>
<organism evidence="16 17">
    <name type="scientific">Sparassis crispa</name>
    <dbReference type="NCBI Taxonomy" id="139825"/>
    <lineage>
        <taxon>Eukaryota</taxon>
        <taxon>Fungi</taxon>
        <taxon>Dikarya</taxon>
        <taxon>Basidiomycota</taxon>
        <taxon>Agaricomycotina</taxon>
        <taxon>Agaricomycetes</taxon>
        <taxon>Polyporales</taxon>
        <taxon>Sparassidaceae</taxon>
        <taxon>Sparassis</taxon>
    </lineage>
</organism>
<dbReference type="InterPro" id="IPR001841">
    <property type="entry name" value="Znf_RING"/>
</dbReference>
<evidence type="ECO:0000256" key="13">
    <source>
        <dbReference type="ARBA" id="ARBA00023288"/>
    </source>
</evidence>
<dbReference type="Gene3D" id="3.30.40.10">
    <property type="entry name" value="Zinc/RING finger domain, C3HC4 (zinc finger)"/>
    <property type="match status" value="1"/>
</dbReference>
<evidence type="ECO:0000259" key="15">
    <source>
        <dbReference type="PROSITE" id="PS50089"/>
    </source>
</evidence>
<evidence type="ECO:0000256" key="2">
    <source>
        <dbReference type="ARBA" id="ARBA00004170"/>
    </source>
</evidence>
<dbReference type="EMBL" id="BFAD01000002">
    <property type="protein sequence ID" value="GBE79752.1"/>
    <property type="molecule type" value="Genomic_DNA"/>
</dbReference>
<dbReference type="Pfam" id="PF13639">
    <property type="entry name" value="zf-RING_2"/>
    <property type="match status" value="1"/>
</dbReference>
<accession>A0A401GC66</accession>
<dbReference type="GeneID" id="38776669"/>
<dbReference type="GO" id="GO:0070936">
    <property type="term" value="P:protein K48-linked ubiquitination"/>
    <property type="evidence" value="ECO:0007669"/>
    <property type="project" value="TreeGrafter"/>
</dbReference>
<evidence type="ECO:0000256" key="9">
    <source>
        <dbReference type="ARBA" id="ARBA00022753"/>
    </source>
</evidence>
<keyword evidence="17" id="KW-1185">Reference proteome</keyword>
<dbReference type="PANTHER" id="PTHR46661:SF4">
    <property type="entry name" value="RING-TYPE DOMAIN-CONTAINING PROTEIN"/>
    <property type="match status" value="1"/>
</dbReference>
<evidence type="ECO:0000256" key="6">
    <source>
        <dbReference type="ARBA" id="ARBA00012483"/>
    </source>
</evidence>
<comment type="catalytic activity">
    <reaction evidence="1">
        <text>S-ubiquitinyl-[E2 ubiquitin-conjugating enzyme]-L-cysteine + [acceptor protein]-L-lysine = [E2 ubiquitin-conjugating enzyme]-L-cysteine + N(6)-ubiquitinyl-[acceptor protein]-L-lysine.</text>
        <dbReference type="EC" id="2.3.2.27"/>
    </reaction>
</comment>
<evidence type="ECO:0000256" key="7">
    <source>
        <dbReference type="ARBA" id="ARBA00022679"/>
    </source>
</evidence>
<dbReference type="GO" id="GO:0008270">
    <property type="term" value="F:zinc ion binding"/>
    <property type="evidence" value="ECO:0007669"/>
    <property type="project" value="UniProtKB-KW"/>
</dbReference>
<evidence type="ECO:0000256" key="3">
    <source>
        <dbReference type="ARBA" id="ARBA00004177"/>
    </source>
</evidence>
<keyword evidence="13" id="KW-0449">Lipoprotein</keyword>
<keyword evidence="11" id="KW-0472">Membrane</keyword>
<dbReference type="InterPro" id="IPR013083">
    <property type="entry name" value="Znf_RING/FYVE/PHD"/>
</dbReference>
<feature type="domain" description="RING-type" evidence="15">
    <location>
        <begin position="85"/>
        <end position="125"/>
    </location>
</feature>
<dbReference type="GO" id="GO:0043161">
    <property type="term" value="P:proteasome-mediated ubiquitin-dependent protein catabolic process"/>
    <property type="evidence" value="ECO:0007669"/>
    <property type="project" value="TreeGrafter"/>
</dbReference>
<dbReference type="GO" id="GO:0005768">
    <property type="term" value="C:endosome"/>
    <property type="evidence" value="ECO:0007669"/>
    <property type="project" value="UniProtKB-SubCell"/>
</dbReference>
<evidence type="ECO:0000313" key="17">
    <source>
        <dbReference type="Proteomes" id="UP000287166"/>
    </source>
</evidence>
<reference evidence="16 17" key="1">
    <citation type="journal article" date="2018" name="Sci. Rep.">
        <title>Genome sequence of the cauliflower mushroom Sparassis crispa (Hanabiratake) and its association with beneficial usage.</title>
        <authorList>
            <person name="Kiyama R."/>
            <person name="Furutani Y."/>
            <person name="Kawaguchi K."/>
            <person name="Nakanishi T."/>
        </authorList>
    </citation>
    <scope>NUCLEOTIDE SEQUENCE [LARGE SCALE GENOMIC DNA]</scope>
</reference>
<keyword evidence="7" id="KW-0808">Transferase</keyword>
<dbReference type="Proteomes" id="UP000287166">
    <property type="component" value="Unassembled WGS sequence"/>
</dbReference>